<evidence type="ECO:0000313" key="3">
    <source>
        <dbReference type="EnsemblMetazoa" id="ADIR007564-PA"/>
    </source>
</evidence>
<accession>A0A182NIT9</accession>
<feature type="domain" description="TNFR-Cys" evidence="2">
    <location>
        <begin position="33"/>
        <end position="74"/>
    </location>
</feature>
<dbReference type="Proteomes" id="UP000075884">
    <property type="component" value="Unassembled WGS sequence"/>
</dbReference>
<dbReference type="VEuPathDB" id="VectorBase:ADIR007564"/>
<name>A0A182NIT9_9DIPT</name>
<reference evidence="4" key="1">
    <citation type="submission" date="2013-03" db="EMBL/GenBank/DDBJ databases">
        <title>The Genome Sequence of Anopheles dirus WRAIR2.</title>
        <authorList>
            <consortium name="The Broad Institute Genomics Platform"/>
            <person name="Neafsey D.E."/>
            <person name="Walton C."/>
            <person name="Walker B."/>
            <person name="Young S.K."/>
            <person name="Zeng Q."/>
            <person name="Gargeya S."/>
            <person name="Fitzgerald M."/>
            <person name="Haas B."/>
            <person name="Abouelleil A."/>
            <person name="Allen A.W."/>
            <person name="Alvarado L."/>
            <person name="Arachchi H.M."/>
            <person name="Berlin A.M."/>
            <person name="Chapman S.B."/>
            <person name="Gainer-Dewar J."/>
            <person name="Goldberg J."/>
            <person name="Griggs A."/>
            <person name="Gujja S."/>
            <person name="Hansen M."/>
            <person name="Howarth C."/>
            <person name="Imamovic A."/>
            <person name="Ireland A."/>
            <person name="Larimer J."/>
            <person name="McCowan C."/>
            <person name="Murphy C."/>
            <person name="Pearson M."/>
            <person name="Poon T.W."/>
            <person name="Priest M."/>
            <person name="Roberts A."/>
            <person name="Saif S."/>
            <person name="Shea T."/>
            <person name="Sisk P."/>
            <person name="Sykes S."/>
            <person name="Wortman J."/>
            <person name="Nusbaum C."/>
            <person name="Birren B."/>
        </authorList>
    </citation>
    <scope>NUCLEOTIDE SEQUENCE [LARGE SCALE GENOMIC DNA]</scope>
    <source>
        <strain evidence="4">WRAIR2</strain>
    </source>
</reference>
<dbReference type="InterPro" id="IPR001368">
    <property type="entry name" value="TNFR/NGFR_Cys_rich_reg"/>
</dbReference>
<keyword evidence="1" id="KW-0732">Signal</keyword>
<feature type="chain" id="PRO_5008129905" evidence="1">
    <location>
        <begin position="21"/>
        <end position="82"/>
    </location>
</feature>
<evidence type="ECO:0000313" key="4">
    <source>
        <dbReference type="Proteomes" id="UP000075884"/>
    </source>
</evidence>
<evidence type="ECO:0000259" key="2">
    <source>
        <dbReference type="PROSITE" id="PS00652"/>
    </source>
</evidence>
<dbReference type="AlphaFoldDB" id="A0A182NIT9"/>
<proteinExistence type="predicted"/>
<evidence type="ECO:0000256" key="1">
    <source>
        <dbReference type="SAM" id="SignalP"/>
    </source>
</evidence>
<dbReference type="PROSITE" id="PS00652">
    <property type="entry name" value="TNFR_NGFR_1"/>
    <property type="match status" value="1"/>
</dbReference>
<sequence>MKYFLVALLLVVAVAQLTSGACCPMTRTCCRTCLKPILEYREHYTDPIERCSCEKCCPTGYNYDGCRCVKSSVCLKTISTHY</sequence>
<feature type="signal peptide" evidence="1">
    <location>
        <begin position="1"/>
        <end position="20"/>
    </location>
</feature>
<reference evidence="3" key="2">
    <citation type="submission" date="2020-05" db="UniProtKB">
        <authorList>
            <consortium name="EnsemblMetazoa"/>
        </authorList>
    </citation>
    <scope>IDENTIFICATION</scope>
    <source>
        <strain evidence="3">WRAIR2</strain>
    </source>
</reference>
<dbReference type="EnsemblMetazoa" id="ADIR007564-RA">
    <property type="protein sequence ID" value="ADIR007564-PA"/>
    <property type="gene ID" value="ADIR007564"/>
</dbReference>
<protein>
    <submittedName>
        <fullName evidence="3">TNFR-Cys domain-containing protein</fullName>
    </submittedName>
</protein>
<organism evidence="3 4">
    <name type="scientific">Anopheles dirus</name>
    <dbReference type="NCBI Taxonomy" id="7168"/>
    <lineage>
        <taxon>Eukaryota</taxon>
        <taxon>Metazoa</taxon>
        <taxon>Ecdysozoa</taxon>
        <taxon>Arthropoda</taxon>
        <taxon>Hexapoda</taxon>
        <taxon>Insecta</taxon>
        <taxon>Pterygota</taxon>
        <taxon>Neoptera</taxon>
        <taxon>Endopterygota</taxon>
        <taxon>Diptera</taxon>
        <taxon>Nematocera</taxon>
        <taxon>Culicoidea</taxon>
        <taxon>Culicidae</taxon>
        <taxon>Anophelinae</taxon>
        <taxon>Anopheles</taxon>
    </lineage>
</organism>
<dbReference type="PROSITE" id="PS51257">
    <property type="entry name" value="PROKAR_LIPOPROTEIN"/>
    <property type="match status" value="1"/>
</dbReference>
<keyword evidence="4" id="KW-1185">Reference proteome</keyword>